<evidence type="ECO:0000256" key="5">
    <source>
        <dbReference type="ARBA" id="ARBA00022679"/>
    </source>
</evidence>
<evidence type="ECO:0000259" key="20">
    <source>
        <dbReference type="PROSITE" id="PS50011"/>
    </source>
</evidence>
<dbReference type="PROSITE" id="PS00109">
    <property type="entry name" value="PROTEIN_KINASE_TYR"/>
    <property type="match status" value="1"/>
</dbReference>
<dbReference type="GO" id="GO:0030425">
    <property type="term" value="C:dendrite"/>
    <property type="evidence" value="ECO:0007669"/>
    <property type="project" value="TreeGrafter"/>
</dbReference>
<dbReference type="InterPro" id="IPR036116">
    <property type="entry name" value="FN3_sf"/>
</dbReference>
<dbReference type="PROSITE" id="PS00107">
    <property type="entry name" value="PROTEIN_KINASE_ATP"/>
    <property type="match status" value="1"/>
</dbReference>
<keyword evidence="8" id="KW-0677">Repeat</keyword>
<evidence type="ECO:0000256" key="16">
    <source>
        <dbReference type="ARBA" id="ARBA00023180"/>
    </source>
</evidence>
<evidence type="ECO:0000256" key="10">
    <source>
        <dbReference type="ARBA" id="ARBA00022777"/>
    </source>
</evidence>
<comment type="catalytic activity">
    <reaction evidence="17">
        <text>L-tyrosyl-[protein] + ATP = O-phospho-L-tyrosyl-[protein] + ADP + H(+)</text>
        <dbReference type="Rhea" id="RHEA:10596"/>
        <dbReference type="Rhea" id="RHEA-COMP:10136"/>
        <dbReference type="Rhea" id="RHEA-COMP:20101"/>
        <dbReference type="ChEBI" id="CHEBI:15378"/>
        <dbReference type="ChEBI" id="CHEBI:30616"/>
        <dbReference type="ChEBI" id="CHEBI:46858"/>
        <dbReference type="ChEBI" id="CHEBI:61978"/>
        <dbReference type="ChEBI" id="CHEBI:456216"/>
        <dbReference type="EC" id="2.7.10.1"/>
    </reaction>
</comment>
<dbReference type="InterPro" id="IPR001426">
    <property type="entry name" value="Tyr_kinase_rcpt_V_CS"/>
</dbReference>
<dbReference type="InterPro" id="IPR013761">
    <property type="entry name" value="SAM/pointed_sf"/>
</dbReference>
<dbReference type="InterPro" id="IPR003961">
    <property type="entry name" value="FN3_dom"/>
</dbReference>
<dbReference type="SMART" id="SM00060">
    <property type="entry name" value="FN3"/>
    <property type="match status" value="1"/>
</dbReference>
<dbReference type="Ensembl" id="ENSAOCT00000023468.2">
    <property type="protein sequence ID" value="ENSAOCP00000014972.2"/>
    <property type="gene ID" value="ENSAOCG00000019737.2"/>
</dbReference>
<keyword evidence="7" id="KW-0732">Signal</keyword>
<dbReference type="PROSITE" id="PS50105">
    <property type="entry name" value="SAM_DOMAIN"/>
    <property type="match status" value="1"/>
</dbReference>
<dbReference type="Pfam" id="PF07714">
    <property type="entry name" value="PK_Tyr_Ser-Thr"/>
    <property type="match status" value="1"/>
</dbReference>
<dbReference type="FunFam" id="2.60.120.260:FF:000001">
    <property type="entry name" value="Ephrin type-A receptor 7"/>
    <property type="match status" value="1"/>
</dbReference>
<evidence type="ECO:0000259" key="22">
    <source>
        <dbReference type="PROSITE" id="PS50853"/>
    </source>
</evidence>
<evidence type="ECO:0000256" key="15">
    <source>
        <dbReference type="ARBA" id="ARBA00023170"/>
    </source>
</evidence>
<dbReference type="Pfam" id="PF14575">
    <property type="entry name" value="EphA2_TM"/>
    <property type="match status" value="1"/>
</dbReference>
<dbReference type="InterPro" id="IPR027936">
    <property type="entry name" value="Eph_TM"/>
</dbReference>
<dbReference type="FunFam" id="2.60.40.10:FF:000045">
    <property type="entry name" value="Ephrin type-A receptor 5"/>
    <property type="match status" value="1"/>
</dbReference>
<dbReference type="GO" id="GO:0005524">
    <property type="term" value="F:ATP binding"/>
    <property type="evidence" value="ECO:0007669"/>
    <property type="project" value="UniProtKB-UniRule"/>
</dbReference>
<dbReference type="GeneTree" id="ENSGT00940000163892"/>
<keyword evidence="13 19" id="KW-0472">Membrane</keyword>
<dbReference type="GO" id="GO:0005005">
    <property type="term" value="F:transmembrane-ephrin receptor activity"/>
    <property type="evidence" value="ECO:0007669"/>
    <property type="project" value="TreeGrafter"/>
</dbReference>
<organism evidence="24 25">
    <name type="scientific">Amphiprion ocellaris</name>
    <name type="common">Clown anemonefish</name>
    <dbReference type="NCBI Taxonomy" id="80972"/>
    <lineage>
        <taxon>Eukaryota</taxon>
        <taxon>Metazoa</taxon>
        <taxon>Chordata</taxon>
        <taxon>Craniata</taxon>
        <taxon>Vertebrata</taxon>
        <taxon>Euteleostomi</taxon>
        <taxon>Actinopterygii</taxon>
        <taxon>Neopterygii</taxon>
        <taxon>Teleostei</taxon>
        <taxon>Neoteleostei</taxon>
        <taxon>Acanthomorphata</taxon>
        <taxon>Ovalentaria</taxon>
        <taxon>Pomacentridae</taxon>
        <taxon>Amphiprion</taxon>
    </lineage>
</organism>
<dbReference type="SUPFAM" id="SSF49785">
    <property type="entry name" value="Galactose-binding domain-like"/>
    <property type="match status" value="1"/>
</dbReference>
<keyword evidence="4" id="KW-0597">Phosphoprotein</keyword>
<dbReference type="Pfam" id="PF00041">
    <property type="entry name" value="fn3"/>
    <property type="match status" value="1"/>
</dbReference>
<keyword evidence="16" id="KW-0325">Glycoprotein</keyword>
<dbReference type="PANTHER" id="PTHR46877:SF13">
    <property type="entry name" value="EPHRIN TYPE-A RECEPTOR 5"/>
    <property type="match status" value="1"/>
</dbReference>
<evidence type="ECO:0000256" key="11">
    <source>
        <dbReference type="ARBA" id="ARBA00022840"/>
    </source>
</evidence>
<dbReference type="Pfam" id="PF00536">
    <property type="entry name" value="SAM_1"/>
    <property type="match status" value="1"/>
</dbReference>
<dbReference type="SUPFAM" id="SSF56112">
    <property type="entry name" value="Protein kinase-like (PK-like)"/>
    <property type="match status" value="1"/>
</dbReference>
<evidence type="ECO:0000256" key="8">
    <source>
        <dbReference type="ARBA" id="ARBA00022737"/>
    </source>
</evidence>
<evidence type="ECO:0000256" key="13">
    <source>
        <dbReference type="ARBA" id="ARBA00023136"/>
    </source>
</evidence>
<evidence type="ECO:0000256" key="7">
    <source>
        <dbReference type="ARBA" id="ARBA00022729"/>
    </source>
</evidence>
<dbReference type="SMART" id="SM01411">
    <property type="entry name" value="Ephrin_rec_like"/>
    <property type="match status" value="1"/>
</dbReference>
<dbReference type="AlphaFoldDB" id="A0A3Q1BKG8"/>
<dbReference type="InterPro" id="IPR009030">
    <property type="entry name" value="Growth_fac_rcpt_cys_sf"/>
</dbReference>
<keyword evidence="9 18" id="KW-0547">Nucleotide-binding</keyword>
<accession>A0A3Q1BKG8</accession>
<dbReference type="InterPro" id="IPR001245">
    <property type="entry name" value="Ser-Thr/Tyr_kinase_cat_dom"/>
</dbReference>
<dbReference type="InterPro" id="IPR000719">
    <property type="entry name" value="Prot_kinase_dom"/>
</dbReference>
<dbReference type="GO" id="GO:0007411">
    <property type="term" value="P:axon guidance"/>
    <property type="evidence" value="ECO:0007669"/>
    <property type="project" value="TreeGrafter"/>
</dbReference>
<protein>
    <recommendedName>
        <fullName evidence="2">receptor protein-tyrosine kinase</fullName>
        <ecNumber evidence="2">2.7.10.1</ecNumber>
    </recommendedName>
</protein>
<dbReference type="Gene3D" id="1.10.510.10">
    <property type="entry name" value="Transferase(Phosphotransferase) domain 1"/>
    <property type="match status" value="1"/>
</dbReference>
<comment type="subcellular location">
    <subcellularLocation>
        <location evidence="1">Cell membrane</location>
        <topology evidence="1">Single-pass type I membrane protein</topology>
    </subcellularLocation>
</comment>
<evidence type="ECO:0000313" key="25">
    <source>
        <dbReference type="Proteomes" id="UP001501940"/>
    </source>
</evidence>
<dbReference type="Proteomes" id="UP001501940">
    <property type="component" value="Chromosome 17"/>
</dbReference>
<evidence type="ECO:0000256" key="1">
    <source>
        <dbReference type="ARBA" id="ARBA00004251"/>
    </source>
</evidence>
<keyword evidence="11 18" id="KW-0067">ATP-binding</keyword>
<keyword evidence="25" id="KW-1185">Reference proteome</keyword>
<keyword evidence="14" id="KW-0829">Tyrosine-protein kinase</keyword>
<proteinExistence type="predicted"/>
<keyword evidence="3" id="KW-1003">Cell membrane</keyword>
<dbReference type="Gene3D" id="2.60.40.10">
    <property type="entry name" value="Immunoglobulins"/>
    <property type="match status" value="1"/>
</dbReference>
<keyword evidence="5" id="KW-0808">Transferase</keyword>
<dbReference type="Pfam" id="PF07699">
    <property type="entry name" value="Ephrin_rec_like"/>
    <property type="match status" value="1"/>
</dbReference>
<dbReference type="InterPro" id="IPR013783">
    <property type="entry name" value="Ig-like_fold"/>
</dbReference>
<dbReference type="Gene3D" id="2.10.50.10">
    <property type="entry name" value="Tumor Necrosis Factor Receptor, subunit A, domain 2"/>
    <property type="match status" value="1"/>
</dbReference>
<dbReference type="FunFam" id="1.10.510.10:FF:000019">
    <property type="entry name" value="Ephrin type-A receptor 5"/>
    <property type="match status" value="1"/>
</dbReference>
<dbReference type="SUPFAM" id="SSF47769">
    <property type="entry name" value="SAM/Pointed domain"/>
    <property type="match status" value="1"/>
</dbReference>
<dbReference type="Gene3D" id="2.60.120.260">
    <property type="entry name" value="Galactose-binding domain-like"/>
    <property type="match status" value="1"/>
</dbReference>
<dbReference type="PROSITE" id="PS51550">
    <property type="entry name" value="EPH_LBD"/>
    <property type="match status" value="1"/>
</dbReference>
<keyword evidence="10" id="KW-0418">Kinase</keyword>
<dbReference type="SMART" id="SM00615">
    <property type="entry name" value="EPH_lbd"/>
    <property type="match status" value="1"/>
</dbReference>
<dbReference type="PROSITE" id="PS00791">
    <property type="entry name" value="RECEPTOR_TYR_KIN_V_2"/>
    <property type="match status" value="1"/>
</dbReference>
<sequence>FVSVPQWEEIGEVDEDYAPIHTYQVCRVMEQNQNNWLHTNWILTEGAQRVFIELKFTLRDCNSLPGGVGTCKETFNMYYYETNGDEDEMEDGEMRDGESRYIKIDTIAADESFTELDLGDRVMKLNTEVRDLGPLNRKGFYLAFQDLGACIALVSVRVFYKRCPFLVKSLAEFPDTIPGSEASQLVEVVGRCVNNSLPLYEPPRMHCSTEGEWLVPIGKCVCQPGFEEINRSCQVCKVGFYRSLLESLACSKCPPHSVARQTGATVCSCEDGYYKIDSDPPNMACTPPSPVSVVRKGHTGKSSIALSWAEPDRPNGIILEYEIKYFEKEQDSSYTIIKSKDTEMVVEGLKPSSVYIFQVRARTSAGYGAFSRRFEFQTSPYLTATSERAQASIVAVAITLALVLLAVVAGFLLSGRRCGYSKAKQDPEEEKMHFHNGHIKFPGVRTYIDPLTYEDPNQAVHEFTQEIDVSFISIERIIGAGEFGEVCSGPLRLPGKREIQVAIKTLKAGYTEQQRRDFLWEASIMGQFNHPNIIRLEGVVTKSKPVMIITEYMENGSLDTFLKKNDGQFTVIQLVGMLRGIASGMRYLSDMGYVHRDLAARNILVNSNLVCKVSDFGLSRVLEDDPEAAYTTRGGKIPIRWTAPEAIAYRKFTSASDVWSYGIVMWEVMSYGERPYWEMSNQDVIKAVEESYRLPGPMDCPEALYHLMMDCWQRERSNRPKFDEIVCLLDKLIRNPSSLKKLVNSSHRVSNLLVEHASVEGDSHTRSQTVGEWLDSIKMGRYTELFMEGGYSSLETVAQMTSE</sequence>
<dbReference type="PROSITE" id="PS50853">
    <property type="entry name" value="FN3"/>
    <property type="match status" value="1"/>
</dbReference>
<evidence type="ECO:0000256" key="9">
    <source>
        <dbReference type="ARBA" id="ARBA00022741"/>
    </source>
</evidence>
<dbReference type="Gene3D" id="1.10.150.50">
    <property type="entry name" value="Transcription Factor, Ets-1"/>
    <property type="match status" value="1"/>
</dbReference>
<dbReference type="InterPro" id="IPR050449">
    <property type="entry name" value="Ephrin_rcpt_TKs"/>
</dbReference>
<dbReference type="Gene3D" id="2.60.40.1770">
    <property type="entry name" value="ephrin a2 ectodomain"/>
    <property type="match status" value="1"/>
</dbReference>
<dbReference type="Gene3D" id="3.30.200.20">
    <property type="entry name" value="Phosphorylase Kinase, domain 1"/>
    <property type="match status" value="1"/>
</dbReference>
<feature type="binding site" evidence="18">
    <location>
        <position position="504"/>
    </location>
    <ligand>
        <name>ATP</name>
        <dbReference type="ChEBI" id="CHEBI:30616"/>
    </ligand>
</feature>
<feature type="domain" description="SAM" evidence="21">
    <location>
        <begin position="765"/>
        <end position="803"/>
    </location>
</feature>
<keyword evidence="12 19" id="KW-1133">Transmembrane helix</keyword>
<evidence type="ECO:0000256" key="17">
    <source>
        <dbReference type="ARBA" id="ARBA00051243"/>
    </source>
</evidence>
<dbReference type="InterPro" id="IPR020635">
    <property type="entry name" value="Tyr_kinase_cat_dom"/>
</dbReference>
<evidence type="ECO:0000256" key="6">
    <source>
        <dbReference type="ARBA" id="ARBA00022692"/>
    </source>
</evidence>
<dbReference type="Pfam" id="PF01404">
    <property type="entry name" value="Ephrin_lbd"/>
    <property type="match status" value="1"/>
</dbReference>
<evidence type="ECO:0000256" key="2">
    <source>
        <dbReference type="ARBA" id="ARBA00011902"/>
    </source>
</evidence>
<dbReference type="FunFam" id="3.30.200.20:FF:000001">
    <property type="entry name" value="Ephrin type-A receptor 5"/>
    <property type="match status" value="1"/>
</dbReference>
<reference evidence="24 25" key="1">
    <citation type="submission" date="2022-01" db="EMBL/GenBank/DDBJ databases">
        <title>A chromosome-scale genome assembly of the false clownfish, Amphiprion ocellaris.</title>
        <authorList>
            <person name="Ryu T."/>
        </authorList>
    </citation>
    <scope>NUCLEOTIDE SEQUENCE [LARGE SCALE GENOMIC DNA]</scope>
</reference>
<dbReference type="InterPro" id="IPR011641">
    <property type="entry name" value="Tyr-kin_ephrin_A/B_rcpt-like"/>
</dbReference>
<evidence type="ECO:0000256" key="19">
    <source>
        <dbReference type="SAM" id="Phobius"/>
    </source>
</evidence>
<dbReference type="InterPro" id="IPR001090">
    <property type="entry name" value="Ephrin_rcpt_lig-bd_dom"/>
</dbReference>
<dbReference type="SUPFAM" id="SSF49265">
    <property type="entry name" value="Fibronectin type III"/>
    <property type="match status" value="1"/>
</dbReference>
<dbReference type="InterPro" id="IPR017441">
    <property type="entry name" value="Protein_kinase_ATP_BS"/>
</dbReference>
<evidence type="ECO:0000256" key="4">
    <source>
        <dbReference type="ARBA" id="ARBA00022553"/>
    </source>
</evidence>
<evidence type="ECO:0000259" key="23">
    <source>
        <dbReference type="PROSITE" id="PS51550"/>
    </source>
</evidence>
<evidence type="ECO:0000259" key="21">
    <source>
        <dbReference type="PROSITE" id="PS50105"/>
    </source>
</evidence>
<feature type="transmembrane region" description="Helical" evidence="19">
    <location>
        <begin position="393"/>
        <end position="414"/>
    </location>
</feature>
<name>A0A3Q1BKG8_AMPOC</name>
<evidence type="ECO:0000256" key="18">
    <source>
        <dbReference type="PROSITE-ProRule" id="PRU10141"/>
    </source>
</evidence>
<dbReference type="PRINTS" id="PR00109">
    <property type="entry name" value="TYRKINASE"/>
</dbReference>
<keyword evidence="6 19" id="KW-0812">Transmembrane</keyword>
<dbReference type="EC" id="2.7.10.1" evidence="2"/>
<reference evidence="24" key="2">
    <citation type="submission" date="2025-08" db="UniProtKB">
        <authorList>
            <consortium name="Ensembl"/>
        </authorList>
    </citation>
    <scope>IDENTIFICATION</scope>
</reference>
<dbReference type="InterPro" id="IPR008979">
    <property type="entry name" value="Galactose-bd-like_sf"/>
</dbReference>
<feature type="domain" description="Fibronectin type-III" evidence="22">
    <location>
        <begin position="287"/>
        <end position="381"/>
    </location>
</feature>
<evidence type="ECO:0000256" key="3">
    <source>
        <dbReference type="ARBA" id="ARBA00022475"/>
    </source>
</evidence>
<dbReference type="PANTHER" id="PTHR46877">
    <property type="entry name" value="EPH RECEPTOR A5"/>
    <property type="match status" value="1"/>
</dbReference>
<dbReference type="CDD" id="cd00063">
    <property type="entry name" value="FN3"/>
    <property type="match status" value="1"/>
</dbReference>
<dbReference type="PROSITE" id="PS00790">
    <property type="entry name" value="RECEPTOR_TYR_KIN_V_1"/>
    <property type="match status" value="1"/>
</dbReference>
<evidence type="ECO:0000256" key="12">
    <source>
        <dbReference type="ARBA" id="ARBA00022989"/>
    </source>
</evidence>
<dbReference type="SUPFAM" id="SSF57184">
    <property type="entry name" value="Growth factor receptor domain"/>
    <property type="match status" value="1"/>
</dbReference>
<evidence type="ECO:0000256" key="14">
    <source>
        <dbReference type="ARBA" id="ARBA00023137"/>
    </source>
</evidence>
<dbReference type="SMART" id="SM00219">
    <property type="entry name" value="TyrKc"/>
    <property type="match status" value="1"/>
</dbReference>
<dbReference type="CDD" id="cd05066">
    <property type="entry name" value="PTKc_EphR_A"/>
    <property type="match status" value="1"/>
</dbReference>
<dbReference type="PROSITE" id="PS50011">
    <property type="entry name" value="PROTEIN_KINASE_DOM"/>
    <property type="match status" value="1"/>
</dbReference>
<feature type="domain" description="Protein kinase" evidence="20">
    <location>
        <begin position="472"/>
        <end position="733"/>
    </location>
</feature>
<dbReference type="PRINTS" id="PR00014">
    <property type="entry name" value="FNTYPEIII"/>
</dbReference>
<dbReference type="InterPro" id="IPR001660">
    <property type="entry name" value="SAM"/>
</dbReference>
<dbReference type="Pfam" id="PF25599">
    <property type="entry name" value="Ephrin_CRD"/>
    <property type="match status" value="1"/>
</dbReference>
<dbReference type="InterPro" id="IPR011009">
    <property type="entry name" value="Kinase-like_dom_sf"/>
</dbReference>
<dbReference type="FunFam" id="2.10.50.10:FF:000001">
    <property type="entry name" value="Ephrin type-A receptor 5"/>
    <property type="match status" value="1"/>
</dbReference>
<reference evidence="24" key="3">
    <citation type="submission" date="2025-09" db="UniProtKB">
        <authorList>
            <consortium name="Ensembl"/>
        </authorList>
    </citation>
    <scope>IDENTIFICATION</scope>
</reference>
<feature type="domain" description="Eph LBD" evidence="23">
    <location>
        <begin position="1"/>
        <end position="168"/>
    </location>
</feature>
<keyword evidence="15" id="KW-0675">Receptor</keyword>
<evidence type="ECO:0000313" key="24">
    <source>
        <dbReference type="Ensembl" id="ENSAOCP00000014972.2"/>
    </source>
</evidence>
<dbReference type="FunFam" id="2.60.40.1770:FF:000001">
    <property type="entry name" value="Ephrin type-A receptor 5"/>
    <property type="match status" value="1"/>
</dbReference>
<dbReference type="InterPro" id="IPR008266">
    <property type="entry name" value="Tyr_kinase_AS"/>
</dbReference>
<dbReference type="GO" id="GO:0005886">
    <property type="term" value="C:plasma membrane"/>
    <property type="evidence" value="ECO:0007669"/>
    <property type="project" value="UniProtKB-SubCell"/>
</dbReference>